<dbReference type="AlphaFoldDB" id="A0A7M5UCN6"/>
<dbReference type="Proteomes" id="UP000594262">
    <property type="component" value="Unplaced"/>
</dbReference>
<organism evidence="1 2">
    <name type="scientific">Clytia hemisphaerica</name>
    <dbReference type="NCBI Taxonomy" id="252671"/>
    <lineage>
        <taxon>Eukaryota</taxon>
        <taxon>Metazoa</taxon>
        <taxon>Cnidaria</taxon>
        <taxon>Hydrozoa</taxon>
        <taxon>Hydroidolina</taxon>
        <taxon>Leptothecata</taxon>
        <taxon>Obeliida</taxon>
        <taxon>Clytiidae</taxon>
        <taxon>Clytia</taxon>
    </lineage>
</organism>
<protein>
    <submittedName>
        <fullName evidence="1">Uncharacterized protein</fullName>
    </submittedName>
</protein>
<evidence type="ECO:0000313" key="1">
    <source>
        <dbReference type="EnsemblMetazoa" id="CLYHEMP009033.2"/>
    </source>
</evidence>
<evidence type="ECO:0000313" key="2">
    <source>
        <dbReference type="Proteomes" id="UP000594262"/>
    </source>
</evidence>
<keyword evidence="2" id="KW-1185">Reference proteome</keyword>
<sequence length="190" mass="22450">MDMKKILQLYNIRYLVLSTHILNAKFQDLSHFKTLAQSDDITFLEVVYDFTKRRPSYFDMVHLPGFVNGNLNNMRETVQRTLELYKDNALLYLNPRQGNRVKNEGIINVQVMRIPTNNDASLVTWRMNGQGMNSEEIIKQMHSSYEDHYEEEYDVIQSKIIEEKNNGLEYHVIVEVNHNPSDRSHHKKFS</sequence>
<reference evidence="1" key="1">
    <citation type="submission" date="2021-01" db="UniProtKB">
        <authorList>
            <consortium name="EnsemblMetazoa"/>
        </authorList>
    </citation>
    <scope>IDENTIFICATION</scope>
</reference>
<dbReference type="OrthoDB" id="5956754at2759"/>
<accession>A0A7M5UCN6</accession>
<dbReference type="EnsemblMetazoa" id="CLYHEMT009033.2">
    <property type="protein sequence ID" value="CLYHEMP009033.2"/>
    <property type="gene ID" value="CLYHEMG009033"/>
</dbReference>
<proteinExistence type="predicted"/>
<name>A0A7M5UCN6_9CNID</name>